<reference evidence="9" key="1">
    <citation type="submission" date="2025-08" db="UniProtKB">
        <authorList>
            <consortium name="RefSeq"/>
        </authorList>
    </citation>
    <scope>IDENTIFICATION</scope>
    <source>
        <tissue evidence="9">Spleen</tissue>
    </source>
</reference>
<feature type="chain" id="PRO_5039062043" evidence="6">
    <location>
        <begin position="21"/>
        <end position="191"/>
    </location>
</feature>
<name>A0A9B0T723_CHRAS</name>
<evidence type="ECO:0000256" key="3">
    <source>
        <dbReference type="ARBA" id="ARBA00023163"/>
    </source>
</evidence>
<keyword evidence="4" id="KW-0675">Receptor</keyword>
<dbReference type="Pfam" id="PF00104">
    <property type="entry name" value="Hormone_recep"/>
    <property type="match status" value="1"/>
</dbReference>
<dbReference type="PRINTS" id="PR00398">
    <property type="entry name" value="STRDHORMONER"/>
</dbReference>
<dbReference type="RefSeq" id="XP_006834293.1">
    <property type="nucleotide sequence ID" value="XM_006834230.1"/>
</dbReference>
<sequence>MQRCLSCTILTIITAELTAAATESVHRGNQMSLLQSPWMEILILGIVYHSMPYDDKLVYPEDYIMDEERSHLVGLLQLYWVILQLVRRYEKIKVEEEKFETLKALVLANSDSMYIDDLEAIQKLQDLLHQPLQDHEQSQCHEELRRMGKLLLTLPLLLQMVAKALQHFYSVKLQGKVPMHKFVLEMLEAKA</sequence>
<evidence type="ECO:0000313" key="8">
    <source>
        <dbReference type="Proteomes" id="UP000504623"/>
    </source>
</evidence>
<dbReference type="InterPro" id="IPR001723">
    <property type="entry name" value="Nuclear_hrmn_rcpt"/>
</dbReference>
<dbReference type="GeneID" id="102821331"/>
<keyword evidence="6" id="KW-0732">Signal</keyword>
<accession>A0A9B0T723</accession>
<dbReference type="GO" id="GO:0003677">
    <property type="term" value="F:DNA binding"/>
    <property type="evidence" value="ECO:0007669"/>
    <property type="project" value="UniProtKB-KW"/>
</dbReference>
<evidence type="ECO:0000256" key="6">
    <source>
        <dbReference type="SAM" id="SignalP"/>
    </source>
</evidence>
<organism evidence="8 9">
    <name type="scientific">Chrysochloris asiatica</name>
    <name type="common">Cape golden mole</name>
    <dbReference type="NCBI Taxonomy" id="185453"/>
    <lineage>
        <taxon>Eukaryota</taxon>
        <taxon>Metazoa</taxon>
        <taxon>Chordata</taxon>
        <taxon>Craniata</taxon>
        <taxon>Vertebrata</taxon>
        <taxon>Euteleostomi</taxon>
        <taxon>Mammalia</taxon>
        <taxon>Eutheria</taxon>
        <taxon>Afrotheria</taxon>
        <taxon>Chrysochloridae</taxon>
        <taxon>Chrysochlorinae</taxon>
        <taxon>Chrysochloris</taxon>
    </lineage>
</organism>
<keyword evidence="3" id="KW-0804">Transcription</keyword>
<feature type="signal peptide" evidence="6">
    <location>
        <begin position="1"/>
        <end position="20"/>
    </location>
</feature>
<evidence type="ECO:0000259" key="7">
    <source>
        <dbReference type="PROSITE" id="PS51843"/>
    </source>
</evidence>
<protein>
    <submittedName>
        <fullName evidence="9">Steroid hormone receptor ERR2-like</fullName>
    </submittedName>
</protein>
<proteinExistence type="predicted"/>
<feature type="domain" description="NR LBD" evidence="7">
    <location>
        <begin position="1"/>
        <end position="190"/>
    </location>
</feature>
<keyword evidence="2" id="KW-0238">DNA-binding</keyword>
<dbReference type="Gene3D" id="1.10.565.10">
    <property type="entry name" value="Retinoid X Receptor"/>
    <property type="match status" value="1"/>
</dbReference>
<evidence type="ECO:0000256" key="2">
    <source>
        <dbReference type="ARBA" id="ARBA00023125"/>
    </source>
</evidence>
<dbReference type="InterPro" id="IPR000536">
    <property type="entry name" value="Nucl_hrmn_rcpt_lig-bd"/>
</dbReference>
<dbReference type="SMART" id="SM00430">
    <property type="entry name" value="HOLI"/>
    <property type="match status" value="1"/>
</dbReference>
<dbReference type="InterPro" id="IPR035500">
    <property type="entry name" value="NHR-like_dom_sf"/>
</dbReference>
<dbReference type="AlphaFoldDB" id="A0A9B0T723"/>
<keyword evidence="1" id="KW-0805">Transcription regulation</keyword>
<dbReference type="PANTHER" id="PTHR48092">
    <property type="entry name" value="KNIRPS-RELATED PROTEIN-RELATED"/>
    <property type="match status" value="1"/>
</dbReference>
<keyword evidence="5" id="KW-0539">Nucleus</keyword>
<gene>
    <name evidence="9" type="primary">LOC102821331</name>
</gene>
<evidence type="ECO:0000256" key="1">
    <source>
        <dbReference type="ARBA" id="ARBA00023015"/>
    </source>
</evidence>
<evidence type="ECO:0000256" key="4">
    <source>
        <dbReference type="ARBA" id="ARBA00023170"/>
    </source>
</evidence>
<evidence type="ECO:0000256" key="5">
    <source>
        <dbReference type="ARBA" id="ARBA00023242"/>
    </source>
</evidence>
<dbReference type="Proteomes" id="UP000504623">
    <property type="component" value="Unplaced"/>
</dbReference>
<evidence type="ECO:0000313" key="9">
    <source>
        <dbReference type="RefSeq" id="XP_006834293.1"/>
    </source>
</evidence>
<dbReference type="SUPFAM" id="SSF48508">
    <property type="entry name" value="Nuclear receptor ligand-binding domain"/>
    <property type="match status" value="1"/>
</dbReference>
<keyword evidence="8" id="KW-1185">Reference proteome</keyword>
<dbReference type="OrthoDB" id="5799427at2759"/>
<dbReference type="PROSITE" id="PS51843">
    <property type="entry name" value="NR_LBD"/>
    <property type="match status" value="1"/>
</dbReference>
<dbReference type="InterPro" id="IPR050200">
    <property type="entry name" value="Nuclear_hormone_rcpt_NR3"/>
</dbReference>